<evidence type="ECO:0000259" key="3">
    <source>
        <dbReference type="PROSITE" id="PS50158"/>
    </source>
</evidence>
<evidence type="ECO:0000256" key="2">
    <source>
        <dbReference type="SAM" id="MobiDB-lite"/>
    </source>
</evidence>
<dbReference type="InterPro" id="IPR036875">
    <property type="entry name" value="Znf_CCHC_sf"/>
</dbReference>
<protein>
    <recommendedName>
        <fullName evidence="3">CCHC-type domain-containing protein</fullName>
    </recommendedName>
</protein>
<dbReference type="Proteomes" id="UP000265515">
    <property type="component" value="Unassembled WGS sequence"/>
</dbReference>
<dbReference type="GO" id="GO:0008270">
    <property type="term" value="F:zinc ion binding"/>
    <property type="evidence" value="ECO:0007669"/>
    <property type="project" value="UniProtKB-KW"/>
</dbReference>
<dbReference type="Gene3D" id="4.10.60.10">
    <property type="entry name" value="Zinc finger, CCHC-type"/>
    <property type="match status" value="1"/>
</dbReference>
<sequence>MGDRWDHDRRDTRAGSEERGNSRSSDRNYERGGDRYYRRSSPRCFTCNERGHFANQCRNRRRATEGRLSTSYDAPGGHLTSPQRSKKTELGQSSAQAPELQRQIEELGKNLASVSEFVQNEMAKKVEEERMKKEEEEEEQRKAHERMKREKKDRKRMEMLRKEEERVAEIEKRVELRVAIKTGEFFDRMEANFGPVITMARKKKGKKQVVCVSDQGSSSESGSGEKSTREIRSKAKKLVISEKRIAKRGLEMVFEGSPAKWAPRTAKHKVATGTIRVTCSKAKVKLNSPRTWRKRRKVRVSMVR</sequence>
<feature type="region of interest" description="Disordered" evidence="2">
    <location>
        <begin position="1"/>
        <end position="41"/>
    </location>
</feature>
<keyword evidence="1" id="KW-0863">Zinc-finger</keyword>
<dbReference type="SMART" id="SM00343">
    <property type="entry name" value="ZnF_C2HC"/>
    <property type="match status" value="1"/>
</dbReference>
<keyword evidence="1" id="KW-0479">Metal-binding</keyword>
<name>A0A388LJF0_CHABU</name>
<evidence type="ECO:0000313" key="4">
    <source>
        <dbReference type="EMBL" id="GBG82454.1"/>
    </source>
</evidence>
<keyword evidence="1" id="KW-0862">Zinc</keyword>
<dbReference type="Pfam" id="PF00098">
    <property type="entry name" value="zf-CCHC"/>
    <property type="match status" value="1"/>
</dbReference>
<dbReference type="AlphaFoldDB" id="A0A388LJF0"/>
<feature type="compositionally biased region" description="Low complexity" evidence="2">
    <location>
        <begin position="216"/>
        <end position="225"/>
    </location>
</feature>
<proteinExistence type="predicted"/>
<dbReference type="InterPro" id="IPR001878">
    <property type="entry name" value="Znf_CCHC"/>
</dbReference>
<comment type="caution">
    <text evidence="4">The sequence shown here is derived from an EMBL/GenBank/DDBJ whole genome shotgun (WGS) entry which is preliminary data.</text>
</comment>
<dbReference type="EMBL" id="BFEA01000407">
    <property type="protein sequence ID" value="GBG82454.1"/>
    <property type="molecule type" value="Genomic_DNA"/>
</dbReference>
<feature type="region of interest" description="Disordered" evidence="2">
    <location>
        <begin position="56"/>
        <end position="99"/>
    </location>
</feature>
<dbReference type="Gramene" id="GBG82454">
    <property type="protein sequence ID" value="GBG82454"/>
    <property type="gene ID" value="CBR_g34831"/>
</dbReference>
<evidence type="ECO:0000256" key="1">
    <source>
        <dbReference type="PROSITE-ProRule" id="PRU00047"/>
    </source>
</evidence>
<dbReference type="SUPFAM" id="SSF57756">
    <property type="entry name" value="Retrovirus zinc finger-like domains"/>
    <property type="match status" value="1"/>
</dbReference>
<dbReference type="PROSITE" id="PS50158">
    <property type="entry name" value="ZF_CCHC"/>
    <property type="match status" value="1"/>
</dbReference>
<dbReference type="GO" id="GO:0003676">
    <property type="term" value="F:nucleic acid binding"/>
    <property type="evidence" value="ECO:0007669"/>
    <property type="project" value="InterPro"/>
</dbReference>
<feature type="domain" description="CCHC-type" evidence="3">
    <location>
        <begin position="43"/>
        <end position="59"/>
    </location>
</feature>
<reference evidence="4 5" key="1">
    <citation type="journal article" date="2018" name="Cell">
        <title>The Chara Genome: Secondary Complexity and Implications for Plant Terrestrialization.</title>
        <authorList>
            <person name="Nishiyama T."/>
            <person name="Sakayama H."/>
            <person name="Vries J.D."/>
            <person name="Buschmann H."/>
            <person name="Saint-Marcoux D."/>
            <person name="Ullrich K.K."/>
            <person name="Haas F.B."/>
            <person name="Vanderstraeten L."/>
            <person name="Becker D."/>
            <person name="Lang D."/>
            <person name="Vosolsobe S."/>
            <person name="Rombauts S."/>
            <person name="Wilhelmsson P.K.I."/>
            <person name="Janitza P."/>
            <person name="Kern R."/>
            <person name="Heyl A."/>
            <person name="Rumpler F."/>
            <person name="Villalobos L.I.A.C."/>
            <person name="Clay J.M."/>
            <person name="Skokan R."/>
            <person name="Toyoda A."/>
            <person name="Suzuki Y."/>
            <person name="Kagoshima H."/>
            <person name="Schijlen E."/>
            <person name="Tajeshwar N."/>
            <person name="Catarino B."/>
            <person name="Hetherington A.J."/>
            <person name="Saltykova A."/>
            <person name="Bonnot C."/>
            <person name="Breuninger H."/>
            <person name="Symeonidi A."/>
            <person name="Radhakrishnan G.V."/>
            <person name="Van Nieuwerburgh F."/>
            <person name="Deforce D."/>
            <person name="Chang C."/>
            <person name="Karol K.G."/>
            <person name="Hedrich R."/>
            <person name="Ulvskov P."/>
            <person name="Glockner G."/>
            <person name="Delwiche C.F."/>
            <person name="Petrasek J."/>
            <person name="Van de Peer Y."/>
            <person name="Friml J."/>
            <person name="Beilby M."/>
            <person name="Dolan L."/>
            <person name="Kohara Y."/>
            <person name="Sugano S."/>
            <person name="Fujiyama A."/>
            <person name="Delaux P.-M."/>
            <person name="Quint M."/>
            <person name="TheiBen G."/>
            <person name="Hagemann M."/>
            <person name="Harholt J."/>
            <person name="Dunand C."/>
            <person name="Zachgo S."/>
            <person name="Langdale J."/>
            <person name="Maumus F."/>
            <person name="Straeten D.V.D."/>
            <person name="Gould S.B."/>
            <person name="Rensing S.A."/>
        </authorList>
    </citation>
    <scope>NUCLEOTIDE SEQUENCE [LARGE SCALE GENOMIC DNA]</scope>
    <source>
        <strain evidence="4 5">S276</strain>
    </source>
</reference>
<organism evidence="4 5">
    <name type="scientific">Chara braunii</name>
    <name type="common">Braun's stonewort</name>
    <dbReference type="NCBI Taxonomy" id="69332"/>
    <lineage>
        <taxon>Eukaryota</taxon>
        <taxon>Viridiplantae</taxon>
        <taxon>Streptophyta</taxon>
        <taxon>Charophyceae</taxon>
        <taxon>Charales</taxon>
        <taxon>Characeae</taxon>
        <taxon>Chara</taxon>
    </lineage>
</organism>
<accession>A0A388LJF0</accession>
<evidence type="ECO:0000313" key="5">
    <source>
        <dbReference type="Proteomes" id="UP000265515"/>
    </source>
</evidence>
<keyword evidence="5" id="KW-1185">Reference proteome</keyword>
<feature type="region of interest" description="Disordered" evidence="2">
    <location>
        <begin position="212"/>
        <end position="232"/>
    </location>
</feature>
<feature type="compositionally biased region" description="Basic and acidic residues" evidence="2">
    <location>
        <begin position="1"/>
        <end position="37"/>
    </location>
</feature>
<gene>
    <name evidence="4" type="ORF">CBR_g34831</name>
</gene>
<feature type="region of interest" description="Disordered" evidence="2">
    <location>
        <begin position="125"/>
        <end position="154"/>
    </location>
</feature>